<keyword evidence="3" id="KW-0808">Transferase</keyword>
<keyword evidence="2" id="KW-0723">Serine/threonine-protein kinase</keyword>
<gene>
    <name evidence="10" type="ORF">GMRT_12263</name>
</gene>
<keyword evidence="11" id="KW-1185">Reference proteome</keyword>
<dbReference type="VEuPathDB" id="GiardiaDB:GMRT_12263"/>
<accession>A0A4Z1TDG7</accession>
<dbReference type="EC" id="2.7.11.1" evidence="1"/>
<evidence type="ECO:0000256" key="7">
    <source>
        <dbReference type="ARBA" id="ARBA00047899"/>
    </source>
</evidence>
<dbReference type="PANTHER" id="PTHR22967:SF57">
    <property type="entry name" value="AUXILIN, ISOFORM A-RELATED"/>
    <property type="match status" value="1"/>
</dbReference>
<dbReference type="SMART" id="SM00220">
    <property type="entry name" value="S_TKc"/>
    <property type="match status" value="1"/>
</dbReference>
<sequence>MNKAGKQSSVQVEKRPKNCPNDGFLGSTLSIGGRSLIVRKYITQGGFGFVYVAANPSNPEEEYAVKRMIIQTGPQYHECLDEAYYHVLFSSHPAVVKLYAITLAGRNVPLDPDTILQARQQQFSRSIEIHFLLELCRGGSLVDLMVKQPTARFAEEFIWVAFSRIVSAVCTMHAHGITNRDLKIENILVTSPFQEGRGLQSFHANEASYIKLCDFGSCTSQQYLDGAIFSRDMVLRTQVENEVQRKTTPSYRAPEMIDFFTKFPITVKSDVFALGVLLFRLMYFTLPFPDGEILANFNCRYTIPPTPNYSQELKNIIGMCLVKDPAQRADIWQVAEYMNTRYNFQYTPRPQNITPPNSMSIASSTSQDQALASDMGMPVSSTPLMSDDSLFGFGSLAAPSVVAPTQIPAPPSFGMNIKPSTLAAAQGFQMATTPKPQLASSGQFPSTPPAISSVQKQNGLYMKNFGMGAMATAAQAQPHPTIPPATPTSPTTTGHTFDPAVFQAMPLEQQAELIRQMELQQQMVDAQLQLAMQLQSSGAS</sequence>
<dbReference type="Pfam" id="PF00069">
    <property type="entry name" value="Pkinase"/>
    <property type="match status" value="1"/>
</dbReference>
<comment type="catalytic activity">
    <reaction evidence="7">
        <text>L-threonyl-[protein] + ATP = O-phospho-L-threonyl-[protein] + ADP + H(+)</text>
        <dbReference type="Rhea" id="RHEA:46608"/>
        <dbReference type="Rhea" id="RHEA-COMP:11060"/>
        <dbReference type="Rhea" id="RHEA-COMP:11605"/>
        <dbReference type="ChEBI" id="CHEBI:15378"/>
        <dbReference type="ChEBI" id="CHEBI:30013"/>
        <dbReference type="ChEBI" id="CHEBI:30616"/>
        <dbReference type="ChEBI" id="CHEBI:61977"/>
        <dbReference type="ChEBI" id="CHEBI:456216"/>
        <dbReference type="EC" id="2.7.11.1"/>
    </reaction>
</comment>
<name>A0A4Z1TDG7_GIAMU</name>
<dbReference type="PANTHER" id="PTHR22967">
    <property type="entry name" value="SERINE/THREONINE PROTEIN KINASE"/>
    <property type="match status" value="1"/>
</dbReference>
<evidence type="ECO:0000256" key="2">
    <source>
        <dbReference type="ARBA" id="ARBA00022527"/>
    </source>
</evidence>
<evidence type="ECO:0000256" key="3">
    <source>
        <dbReference type="ARBA" id="ARBA00022679"/>
    </source>
</evidence>
<dbReference type="PROSITE" id="PS50011">
    <property type="entry name" value="PROTEIN_KINASE_DOM"/>
    <property type="match status" value="1"/>
</dbReference>
<evidence type="ECO:0000259" key="9">
    <source>
        <dbReference type="PROSITE" id="PS50011"/>
    </source>
</evidence>
<dbReference type="SUPFAM" id="SSF56112">
    <property type="entry name" value="Protein kinase-like (PK-like)"/>
    <property type="match status" value="1"/>
</dbReference>
<evidence type="ECO:0000256" key="5">
    <source>
        <dbReference type="ARBA" id="ARBA00022777"/>
    </source>
</evidence>
<keyword evidence="6" id="KW-0067">ATP-binding</keyword>
<feature type="domain" description="Protein kinase" evidence="9">
    <location>
        <begin position="36"/>
        <end position="342"/>
    </location>
</feature>
<dbReference type="EMBL" id="VDLU01000001">
    <property type="protein sequence ID" value="TNJ30581.1"/>
    <property type="molecule type" value="Genomic_DNA"/>
</dbReference>
<dbReference type="GO" id="GO:0005737">
    <property type="term" value="C:cytoplasm"/>
    <property type="evidence" value="ECO:0007669"/>
    <property type="project" value="TreeGrafter"/>
</dbReference>
<evidence type="ECO:0000256" key="6">
    <source>
        <dbReference type="ARBA" id="ARBA00022840"/>
    </source>
</evidence>
<dbReference type="GO" id="GO:0005524">
    <property type="term" value="F:ATP binding"/>
    <property type="evidence" value="ECO:0007669"/>
    <property type="project" value="UniProtKB-KW"/>
</dbReference>
<evidence type="ECO:0000256" key="1">
    <source>
        <dbReference type="ARBA" id="ARBA00012513"/>
    </source>
</evidence>
<dbReference type="GO" id="GO:0004674">
    <property type="term" value="F:protein serine/threonine kinase activity"/>
    <property type="evidence" value="ECO:0007669"/>
    <property type="project" value="UniProtKB-KW"/>
</dbReference>
<proteinExistence type="predicted"/>
<dbReference type="InterPro" id="IPR011009">
    <property type="entry name" value="Kinase-like_dom_sf"/>
</dbReference>
<reference evidence="10 11" key="1">
    <citation type="submission" date="2019-05" db="EMBL/GenBank/DDBJ databases">
        <title>The compact genome of Giardia muris reveals important steps in the evolution of intestinal protozoan parasites.</title>
        <authorList>
            <person name="Xu F."/>
            <person name="Jimenez-Gonzalez A."/>
            <person name="Einarsson E."/>
            <person name="Astvaldsson A."/>
            <person name="Peirasmaki D."/>
            <person name="Eckmann L."/>
            <person name="Andersson J.O."/>
            <person name="Svard S.G."/>
            <person name="Jerlstrom-Hultqvist J."/>
        </authorList>
    </citation>
    <scope>NUCLEOTIDE SEQUENCE [LARGE SCALE GENOMIC DNA]</scope>
    <source>
        <strain evidence="10 11">Roberts-Thomson</strain>
    </source>
</reference>
<dbReference type="InterPro" id="IPR000719">
    <property type="entry name" value="Prot_kinase_dom"/>
</dbReference>
<evidence type="ECO:0000313" key="11">
    <source>
        <dbReference type="Proteomes" id="UP000315496"/>
    </source>
</evidence>
<evidence type="ECO:0000256" key="8">
    <source>
        <dbReference type="ARBA" id="ARBA00048679"/>
    </source>
</evidence>
<protein>
    <recommendedName>
        <fullName evidence="1">non-specific serine/threonine protein kinase</fullName>
        <ecNumber evidence="1">2.7.11.1</ecNumber>
    </recommendedName>
</protein>
<evidence type="ECO:0000256" key="4">
    <source>
        <dbReference type="ARBA" id="ARBA00022741"/>
    </source>
</evidence>
<comment type="caution">
    <text evidence="10">The sequence shown here is derived from an EMBL/GenBank/DDBJ whole genome shotgun (WGS) entry which is preliminary data.</text>
</comment>
<comment type="catalytic activity">
    <reaction evidence="8">
        <text>L-seryl-[protein] + ATP = O-phospho-L-seryl-[protein] + ADP + H(+)</text>
        <dbReference type="Rhea" id="RHEA:17989"/>
        <dbReference type="Rhea" id="RHEA-COMP:9863"/>
        <dbReference type="Rhea" id="RHEA-COMP:11604"/>
        <dbReference type="ChEBI" id="CHEBI:15378"/>
        <dbReference type="ChEBI" id="CHEBI:29999"/>
        <dbReference type="ChEBI" id="CHEBI:30616"/>
        <dbReference type="ChEBI" id="CHEBI:83421"/>
        <dbReference type="ChEBI" id="CHEBI:456216"/>
        <dbReference type="EC" id="2.7.11.1"/>
    </reaction>
</comment>
<keyword evidence="5 10" id="KW-0418">Kinase</keyword>
<dbReference type="Gene3D" id="1.10.510.10">
    <property type="entry name" value="Transferase(Phosphotransferase) domain 1"/>
    <property type="match status" value="1"/>
</dbReference>
<dbReference type="AlphaFoldDB" id="A0A4Z1TDG7"/>
<evidence type="ECO:0000313" key="10">
    <source>
        <dbReference type="EMBL" id="TNJ30581.1"/>
    </source>
</evidence>
<dbReference type="OrthoDB" id="248923at2759"/>
<organism evidence="10 11">
    <name type="scientific">Giardia muris</name>
    <dbReference type="NCBI Taxonomy" id="5742"/>
    <lineage>
        <taxon>Eukaryota</taxon>
        <taxon>Metamonada</taxon>
        <taxon>Diplomonadida</taxon>
        <taxon>Hexamitidae</taxon>
        <taxon>Giardiinae</taxon>
        <taxon>Giardia</taxon>
    </lineage>
</organism>
<keyword evidence="4" id="KW-0547">Nucleotide-binding</keyword>
<dbReference type="Proteomes" id="UP000315496">
    <property type="component" value="Chromosome 1"/>
</dbReference>